<feature type="domain" description="Peptidase C45 hydrolase" evidence="2">
    <location>
        <begin position="31"/>
        <end position="258"/>
    </location>
</feature>
<reference evidence="3 4" key="1">
    <citation type="submission" date="2019-11" db="EMBL/GenBank/DDBJ databases">
        <title>Novel Deefgea species.</title>
        <authorList>
            <person name="Han J.-H."/>
        </authorList>
    </citation>
    <scope>NUCLEOTIDE SEQUENCE [LARGE SCALE GENOMIC DNA]</scope>
    <source>
        <strain evidence="3 4">LMG 24817</strain>
    </source>
</reference>
<dbReference type="Gene3D" id="3.60.60.10">
    <property type="entry name" value="Penicillin V Acylase, Chain A"/>
    <property type="match status" value="1"/>
</dbReference>
<comment type="caution">
    <text evidence="3">The sequence shown here is derived from an EMBL/GenBank/DDBJ whole genome shotgun (WGS) entry which is preliminary data.</text>
</comment>
<evidence type="ECO:0000313" key="4">
    <source>
        <dbReference type="Proteomes" id="UP001195660"/>
    </source>
</evidence>
<feature type="chain" id="PRO_5047132174" description="Peptidase C45 hydrolase domain-containing protein" evidence="1">
    <location>
        <begin position="19"/>
        <end position="285"/>
    </location>
</feature>
<dbReference type="PANTHER" id="PTHR34180:SF1">
    <property type="entry name" value="BETA-ALANYL-DOPAMINE_CARCININE HYDROLASE"/>
    <property type="match status" value="1"/>
</dbReference>
<dbReference type="EMBL" id="WOFE01000009">
    <property type="protein sequence ID" value="MBM5572689.1"/>
    <property type="molecule type" value="Genomic_DNA"/>
</dbReference>
<sequence length="285" mass="31348">MNRYLAVTLALLSVPASACTLWGAAGDVVAGSGTLLAKNRDWRPDHSQSVRLVTPKQGFRYIGLFADNGAEPGIKAGVNEQALAVVSAAASTLPKKIRNAQTDARGVMSKILRQYRSVEQVITDADALFKPARANFLLLADRQQILQVEIGLNGQYSLSVKRNGVLTHTNHYLSPELAYCNQLRGPSSHVRLSRIQSLLAMGEQPWHMTDFAQISRDQHDGADNSLWRHGKEHTLASWQIVLPAEGAPQLTVVLANPNQSEQQETWQLDSQFWRQKAALLSPSLP</sequence>
<evidence type="ECO:0000256" key="1">
    <source>
        <dbReference type="SAM" id="SignalP"/>
    </source>
</evidence>
<keyword evidence="1" id="KW-0732">Signal</keyword>
<organism evidence="3 4">
    <name type="scientific">Deefgea chitinilytica</name>
    <dbReference type="NCBI Taxonomy" id="570276"/>
    <lineage>
        <taxon>Bacteria</taxon>
        <taxon>Pseudomonadati</taxon>
        <taxon>Pseudomonadota</taxon>
        <taxon>Betaproteobacteria</taxon>
        <taxon>Neisseriales</taxon>
        <taxon>Chitinibacteraceae</taxon>
        <taxon>Deefgea</taxon>
    </lineage>
</organism>
<dbReference type="RefSeq" id="WP_203572017.1">
    <property type="nucleotide sequence ID" value="NZ_WOFE01000009.1"/>
</dbReference>
<name>A0ABS2CEV0_9NEIS</name>
<dbReference type="PANTHER" id="PTHR34180">
    <property type="entry name" value="PEPTIDASE C45"/>
    <property type="match status" value="1"/>
</dbReference>
<evidence type="ECO:0000313" key="3">
    <source>
        <dbReference type="EMBL" id="MBM5572689.1"/>
    </source>
</evidence>
<evidence type="ECO:0000259" key="2">
    <source>
        <dbReference type="Pfam" id="PF03417"/>
    </source>
</evidence>
<protein>
    <recommendedName>
        <fullName evidence="2">Peptidase C45 hydrolase domain-containing protein</fullName>
    </recommendedName>
</protein>
<dbReference type="InterPro" id="IPR005079">
    <property type="entry name" value="Peptidase_C45_hydrolase"/>
</dbReference>
<proteinExistence type="predicted"/>
<dbReference type="Pfam" id="PF03417">
    <property type="entry name" value="AAT"/>
    <property type="match status" value="1"/>
</dbReference>
<gene>
    <name evidence="3" type="ORF">GM173_14035</name>
</gene>
<accession>A0ABS2CEV0</accession>
<dbReference type="InterPro" id="IPR047801">
    <property type="entry name" value="Peptidase_C45"/>
</dbReference>
<dbReference type="Proteomes" id="UP001195660">
    <property type="component" value="Unassembled WGS sequence"/>
</dbReference>
<keyword evidence="4" id="KW-1185">Reference proteome</keyword>
<feature type="signal peptide" evidence="1">
    <location>
        <begin position="1"/>
        <end position="18"/>
    </location>
</feature>